<evidence type="ECO:0000313" key="4">
    <source>
        <dbReference type="Proteomes" id="UP000325811"/>
    </source>
</evidence>
<evidence type="ECO:0000256" key="2">
    <source>
        <dbReference type="SAM" id="SignalP"/>
    </source>
</evidence>
<evidence type="ECO:0008006" key="5">
    <source>
        <dbReference type="Google" id="ProtNLM"/>
    </source>
</evidence>
<keyword evidence="4" id="KW-1185">Reference proteome</keyword>
<accession>A0A5Q4ZMA8</accession>
<evidence type="ECO:0000256" key="1">
    <source>
        <dbReference type="SAM" id="MobiDB-lite"/>
    </source>
</evidence>
<feature type="compositionally biased region" description="Gly residues" evidence="1">
    <location>
        <begin position="771"/>
        <end position="799"/>
    </location>
</feature>
<proteinExistence type="predicted"/>
<keyword evidence="2" id="KW-0732">Signal</keyword>
<dbReference type="EMBL" id="LR699554">
    <property type="protein sequence ID" value="VVD33157.1"/>
    <property type="molecule type" value="Genomic_DNA"/>
</dbReference>
<feature type="region of interest" description="Disordered" evidence="1">
    <location>
        <begin position="721"/>
        <end position="799"/>
    </location>
</feature>
<dbReference type="AlphaFoldDB" id="A0A5Q4ZMA8"/>
<feature type="compositionally biased region" description="Basic and acidic residues" evidence="1">
    <location>
        <begin position="749"/>
        <end position="764"/>
    </location>
</feature>
<dbReference type="Proteomes" id="UP000325811">
    <property type="component" value="Chromosome II"/>
</dbReference>
<feature type="chain" id="PRO_5024818249" description="Carbohydrate-binding family V/XII" evidence="2">
    <location>
        <begin position="27"/>
        <end position="799"/>
    </location>
</feature>
<evidence type="ECO:0000313" key="3">
    <source>
        <dbReference type="EMBL" id="VVD33157.1"/>
    </source>
</evidence>
<feature type="signal peptide" evidence="2">
    <location>
        <begin position="1"/>
        <end position="26"/>
    </location>
</feature>
<reference evidence="3 4" key="1">
    <citation type="submission" date="2019-08" db="EMBL/GenBank/DDBJ databases">
        <authorList>
            <person name="Herpell B J."/>
        </authorList>
    </citation>
    <scope>NUCLEOTIDE SEQUENCE [LARGE SCALE GENOMIC DNA]</scope>
    <source>
        <strain evidence="4">Msb3</strain>
    </source>
</reference>
<dbReference type="RefSeq" id="WP_165188489.1">
    <property type="nucleotide sequence ID" value="NZ_LR699554.1"/>
</dbReference>
<sequence length="799" mass="83505">MSRISKNLTMLFATTCLACWGMHVEAANPPRAAAPSVWPRSFDADRQHVELYQPQIETWEGNRIAGRAAVAVGASDGTPTYGVAHFSATVEIDKVSGLAQLTHIEIASVDVPTNPGVADQTRQVLLAHLPSAGLTTSLDELQTSYAASKQLAATQRMAVQNEAPRIVFATRATVLVLVDGAPVWRPVNGTGYQRALNSRALLLQDGSGTLYLHAAGYWYSAASAGGQWGVRTAPPQALLAAAQRAEASGKADPLLPANGQRPARAPVVLIATEPTELIVTDGQMKLTPVEGVSLLTVANSDHAVFVDPATNQYYVLLSGRWFRAASEGGPWQYVSGSELPADFARISPHDPRANVLVSIPGTPQAREAAIAATIAQTATVSRASATLSVAYDGAPRFTPIAGTALSYAVNTGTPVIAVDSTHYYAVSSGIWFTAAAPDGTWRVATEVPSAIYAIPASSPLHYVVYVRIYSVTPETVVVGYTPGYMGVVVNAEGTVVYGTGYVYPPYVGAVYYGYPPTYGYDAGFALNAAAGFAFGFAAGAIWGAAEPYWGPYWGGGGWNNVNVNQANFYGRWGQGTVTHASGWNPWTGTQGRGSAAAGYNPATGARFQGSRGAAFNPYSGNYAAGRQGSFANPSTGREGAARGGIAGNQYNGNFAGGRQVAGSNAQTGRAGAAEFGVAGNTQTGQYTSAGKGIVTNQSKGNAVAWNNGDVYAGHDGNVYQHTQGGGWQQHTANGWQSVQPKADVSGDLEQQREARDVGQQRFDHSANQWGDGRGSPGAGRFGGEGGFAGGGMRRGGFRR</sequence>
<protein>
    <recommendedName>
        <fullName evidence="5">Carbohydrate-binding family V/XII</fullName>
    </recommendedName>
</protein>
<dbReference type="KEGG" id="pdio:PDMSB3_1873.1"/>
<organism evidence="3 4">
    <name type="scientific">Paraburkholderia dioscoreae</name>
    <dbReference type="NCBI Taxonomy" id="2604047"/>
    <lineage>
        <taxon>Bacteria</taxon>
        <taxon>Pseudomonadati</taxon>
        <taxon>Pseudomonadota</taxon>
        <taxon>Betaproteobacteria</taxon>
        <taxon>Burkholderiales</taxon>
        <taxon>Burkholderiaceae</taxon>
        <taxon>Paraburkholderia</taxon>
    </lineage>
</organism>
<name>A0A5Q4ZMA8_9BURK</name>
<gene>
    <name evidence="3" type="ORF">PDMSB3_1873</name>
</gene>